<evidence type="ECO:0000313" key="2">
    <source>
        <dbReference type="EMBL" id="CAI9579453.1"/>
    </source>
</evidence>
<gene>
    <name evidence="2" type="ORF">SPARVUS_LOCUS9078140</name>
</gene>
<keyword evidence="3" id="KW-1185">Reference proteome</keyword>
<organism evidence="2 3">
    <name type="scientific">Staurois parvus</name>
    <dbReference type="NCBI Taxonomy" id="386267"/>
    <lineage>
        <taxon>Eukaryota</taxon>
        <taxon>Metazoa</taxon>
        <taxon>Chordata</taxon>
        <taxon>Craniata</taxon>
        <taxon>Vertebrata</taxon>
        <taxon>Euteleostomi</taxon>
        <taxon>Amphibia</taxon>
        <taxon>Batrachia</taxon>
        <taxon>Anura</taxon>
        <taxon>Neobatrachia</taxon>
        <taxon>Ranoidea</taxon>
        <taxon>Ranidae</taxon>
        <taxon>Staurois</taxon>
    </lineage>
</organism>
<keyword evidence="1" id="KW-0732">Signal</keyword>
<dbReference type="Proteomes" id="UP001162483">
    <property type="component" value="Unassembled WGS sequence"/>
</dbReference>
<evidence type="ECO:0008006" key="4">
    <source>
        <dbReference type="Google" id="ProtNLM"/>
    </source>
</evidence>
<evidence type="ECO:0000256" key="1">
    <source>
        <dbReference type="SAM" id="SignalP"/>
    </source>
</evidence>
<feature type="signal peptide" evidence="1">
    <location>
        <begin position="1"/>
        <end position="31"/>
    </location>
</feature>
<proteinExistence type="predicted"/>
<reference evidence="2" key="1">
    <citation type="submission" date="2023-05" db="EMBL/GenBank/DDBJ databases">
        <authorList>
            <person name="Stuckert A."/>
        </authorList>
    </citation>
    <scope>NUCLEOTIDE SEQUENCE</scope>
</reference>
<dbReference type="EMBL" id="CATNWA010015095">
    <property type="protein sequence ID" value="CAI9579453.1"/>
    <property type="molecule type" value="Genomic_DNA"/>
</dbReference>
<comment type="caution">
    <text evidence="2">The sequence shown here is derived from an EMBL/GenBank/DDBJ whole genome shotgun (WGS) entry which is preliminary data.</text>
</comment>
<evidence type="ECO:0000313" key="3">
    <source>
        <dbReference type="Proteomes" id="UP001162483"/>
    </source>
</evidence>
<feature type="chain" id="PRO_5047120574" description="Secreted protein" evidence="1">
    <location>
        <begin position="32"/>
        <end position="71"/>
    </location>
</feature>
<sequence>MALGRKGLTSGAIKGLTVCCFTLCPVCLLHCKHTAVYGSAMQSHTQQCAGADRGENCIVYIRVFFFTHWCR</sequence>
<protein>
    <recommendedName>
        <fullName evidence="4">Secreted protein</fullName>
    </recommendedName>
</protein>
<accession>A0ABN9E7M4</accession>
<name>A0ABN9E7M4_9NEOB</name>